<evidence type="ECO:0000256" key="4">
    <source>
        <dbReference type="ARBA" id="ARBA00022989"/>
    </source>
</evidence>
<feature type="transmembrane region" description="Helical" evidence="6">
    <location>
        <begin position="198"/>
        <end position="220"/>
    </location>
</feature>
<feature type="transmembrane region" description="Helical" evidence="6">
    <location>
        <begin position="232"/>
        <end position="254"/>
    </location>
</feature>
<evidence type="ECO:0000313" key="7">
    <source>
        <dbReference type="EMBL" id="GHF06488.1"/>
    </source>
</evidence>
<keyword evidence="5 6" id="KW-0472">Membrane</keyword>
<evidence type="ECO:0000256" key="2">
    <source>
        <dbReference type="ARBA" id="ARBA00022475"/>
    </source>
</evidence>
<comment type="subcellular location">
    <subcellularLocation>
        <location evidence="1">Cell membrane</location>
        <topology evidence="1">Multi-pass membrane protein</topology>
    </subcellularLocation>
</comment>
<evidence type="ECO:0000256" key="5">
    <source>
        <dbReference type="ARBA" id="ARBA00023136"/>
    </source>
</evidence>
<evidence type="ECO:0000313" key="8">
    <source>
        <dbReference type="Proteomes" id="UP000609802"/>
    </source>
</evidence>
<feature type="transmembrane region" description="Helical" evidence="6">
    <location>
        <begin position="106"/>
        <end position="123"/>
    </location>
</feature>
<dbReference type="Proteomes" id="UP000609802">
    <property type="component" value="Unassembled WGS sequence"/>
</dbReference>
<proteinExistence type="predicted"/>
<feature type="transmembrane region" description="Helical" evidence="6">
    <location>
        <begin position="373"/>
        <end position="395"/>
    </location>
</feature>
<dbReference type="InterPro" id="IPR050833">
    <property type="entry name" value="Poly_Biosynth_Transport"/>
</dbReference>
<gene>
    <name evidence="7" type="ORF">GCM10016455_29580</name>
</gene>
<feature type="transmembrane region" description="Helical" evidence="6">
    <location>
        <begin position="350"/>
        <end position="367"/>
    </location>
</feature>
<evidence type="ECO:0000256" key="1">
    <source>
        <dbReference type="ARBA" id="ARBA00004651"/>
    </source>
</evidence>
<keyword evidence="3 6" id="KW-0812">Transmembrane</keyword>
<dbReference type="PANTHER" id="PTHR30250">
    <property type="entry name" value="PST FAMILY PREDICTED COLANIC ACID TRANSPORTER"/>
    <property type="match status" value="1"/>
</dbReference>
<dbReference type="Pfam" id="PF13440">
    <property type="entry name" value="Polysacc_synt_3"/>
    <property type="match status" value="1"/>
</dbReference>
<keyword evidence="8" id="KW-1185">Reference proteome</keyword>
<evidence type="ECO:0008006" key="9">
    <source>
        <dbReference type="Google" id="ProtNLM"/>
    </source>
</evidence>
<feature type="transmembrane region" description="Helical" evidence="6">
    <location>
        <begin position="167"/>
        <end position="186"/>
    </location>
</feature>
<accession>A0ABQ3JA42</accession>
<dbReference type="RefSeq" id="WP_191287316.1">
    <property type="nucleotide sequence ID" value="NZ_BNCH01000008.1"/>
</dbReference>
<dbReference type="EMBL" id="BNCH01000008">
    <property type="protein sequence ID" value="GHF06488.1"/>
    <property type="molecule type" value="Genomic_DNA"/>
</dbReference>
<feature type="transmembrane region" description="Helical" evidence="6">
    <location>
        <begin position="135"/>
        <end position="155"/>
    </location>
</feature>
<dbReference type="PANTHER" id="PTHR30250:SF26">
    <property type="entry name" value="PSMA PROTEIN"/>
    <property type="match status" value="1"/>
</dbReference>
<feature type="transmembrane region" description="Helical" evidence="6">
    <location>
        <begin position="432"/>
        <end position="453"/>
    </location>
</feature>
<sequence>MFKSAILILSGNASTSILLFARNLLVARLVSVEDYGIAATFAISMAIVEMMSTLGLQSLIVQDREGDDPALQAGLQGFHLLRSVFSGAVLFGISQPLANLLGIPNVAWAYQVLAVVPVLRGFIHFDIYRMHRSMVFLPSVLSTSGPALVAVLTIWPLYRLFGDYRVMLYSVLVQGFTLMIVSHLLARRSYRLALDGTVVRRALLFGWPLLINNILLLAIFQGEKLIVGSELGLEPLAIFAMGMTLTLTPTLLFSKSLQSFMLPQLSAVKDDEKQFRYLANVALEASLFFSVILVLGFVFLGAPVVNFLLGSKYDALVPFLTWLAILQALRGFKTGSSVVAVSQAKTENAMVSNAIRVVMLFPAWYMATLGYSLMAIVWLAIIGEFLGYVASLVLLKYRIGLRMRKSVLPILCAFAILVLAATTTFQPFGSGLMAELLTAGALITLLLVCFLTMKDLHRYGREQFLQKVTG</sequence>
<keyword evidence="2" id="KW-1003">Cell membrane</keyword>
<feature type="transmembrane region" description="Helical" evidence="6">
    <location>
        <begin position="275"/>
        <end position="301"/>
    </location>
</feature>
<comment type="caution">
    <text evidence="7">The sequence shown here is derived from an EMBL/GenBank/DDBJ whole genome shotgun (WGS) entry which is preliminary data.</text>
</comment>
<keyword evidence="4 6" id="KW-1133">Transmembrane helix</keyword>
<evidence type="ECO:0000256" key="6">
    <source>
        <dbReference type="SAM" id="Phobius"/>
    </source>
</evidence>
<feature type="transmembrane region" description="Helical" evidence="6">
    <location>
        <begin position="313"/>
        <end position="329"/>
    </location>
</feature>
<reference evidence="8" key="1">
    <citation type="journal article" date="2019" name="Int. J. Syst. Evol. Microbiol.">
        <title>The Global Catalogue of Microorganisms (GCM) 10K type strain sequencing project: providing services to taxonomists for standard genome sequencing and annotation.</title>
        <authorList>
            <consortium name="The Broad Institute Genomics Platform"/>
            <consortium name="The Broad Institute Genome Sequencing Center for Infectious Disease"/>
            <person name="Wu L."/>
            <person name="Ma J."/>
        </authorList>
    </citation>
    <scope>NUCLEOTIDE SEQUENCE [LARGE SCALE GENOMIC DNA]</scope>
    <source>
        <strain evidence="8">KCTC 42443</strain>
    </source>
</reference>
<name>A0ABQ3JA42_9RHOB</name>
<feature type="transmembrane region" description="Helical" evidence="6">
    <location>
        <begin position="407"/>
        <end position="426"/>
    </location>
</feature>
<protein>
    <recommendedName>
        <fullName evidence="9">Oligosaccharide flippase family protein</fullName>
    </recommendedName>
</protein>
<evidence type="ECO:0000256" key="3">
    <source>
        <dbReference type="ARBA" id="ARBA00022692"/>
    </source>
</evidence>
<organism evidence="7 8">
    <name type="scientific">Aliiroseovarius zhejiangensis</name>
    <dbReference type="NCBI Taxonomy" id="1632025"/>
    <lineage>
        <taxon>Bacteria</taxon>
        <taxon>Pseudomonadati</taxon>
        <taxon>Pseudomonadota</taxon>
        <taxon>Alphaproteobacteria</taxon>
        <taxon>Rhodobacterales</taxon>
        <taxon>Paracoccaceae</taxon>
        <taxon>Aliiroseovarius</taxon>
    </lineage>
</organism>
<feature type="transmembrane region" description="Helical" evidence="6">
    <location>
        <begin position="37"/>
        <end position="61"/>
    </location>
</feature>